<comment type="caution">
    <text evidence="1">The sequence shown here is derived from an EMBL/GenBank/DDBJ whole genome shotgun (WGS) entry which is preliminary data.</text>
</comment>
<dbReference type="PROSITE" id="PS51257">
    <property type="entry name" value="PROKAR_LIPOPROTEIN"/>
    <property type="match status" value="1"/>
</dbReference>
<evidence type="ECO:0000313" key="2">
    <source>
        <dbReference type="Proteomes" id="UP001139369"/>
    </source>
</evidence>
<dbReference type="EMBL" id="JAKQYM010000037">
    <property type="protein sequence ID" value="MCI2230518.1"/>
    <property type="molecule type" value="Genomic_DNA"/>
</dbReference>
<gene>
    <name evidence="1" type="ORF">MC378_15185</name>
</gene>
<keyword evidence="2" id="KW-1185">Reference proteome</keyword>
<dbReference type="Proteomes" id="UP001139369">
    <property type="component" value="Unassembled WGS sequence"/>
</dbReference>
<accession>A0A9X2ALE1</accession>
<protein>
    <submittedName>
        <fullName evidence="1">Uncharacterized protein</fullName>
    </submittedName>
</protein>
<sequence length="174" mass="18990">MKNLKIGLVYLSVSFFLGCASSNDNNTTPKEIEVEAVLDVSSLASLPDGADITSLVSFEDGQSAANYTTEAIIGDEISYIIKTNSSTTTTWNAGFIYNSGDLEFWNTGLEYIYLPNIPGAQQGEEMIAGFTIKEGVTVGSEIKFDIQINLVENGVLDNSKTFIIDPKIKIRRTR</sequence>
<evidence type="ECO:0000313" key="1">
    <source>
        <dbReference type="EMBL" id="MCI2230518.1"/>
    </source>
</evidence>
<dbReference type="RefSeq" id="WP_242179672.1">
    <property type="nucleotide sequence ID" value="NZ_JAKQYM010000037.1"/>
</dbReference>
<proteinExistence type="predicted"/>
<dbReference type="AlphaFoldDB" id="A0A9X2ALE1"/>
<organism evidence="1 2">
    <name type="scientific">Polaribacter marinus</name>
    <dbReference type="NCBI Taxonomy" id="2916838"/>
    <lineage>
        <taxon>Bacteria</taxon>
        <taxon>Pseudomonadati</taxon>
        <taxon>Bacteroidota</taxon>
        <taxon>Flavobacteriia</taxon>
        <taxon>Flavobacteriales</taxon>
        <taxon>Flavobacteriaceae</taxon>
    </lineage>
</organism>
<name>A0A9X2ALE1_9FLAO</name>
<reference evidence="1" key="1">
    <citation type="submission" date="2022-02" db="EMBL/GenBank/DDBJ databases">
        <title>Polaribacter sp. MSW13, isolated from seawater.</title>
        <authorList>
            <person name="Kristyanto S."/>
            <person name="Jung J."/>
            <person name="Jeon C.O."/>
        </authorList>
    </citation>
    <scope>NUCLEOTIDE SEQUENCE</scope>
    <source>
        <strain evidence="1">MSW13</strain>
    </source>
</reference>